<dbReference type="GO" id="GO:0004673">
    <property type="term" value="F:protein histidine kinase activity"/>
    <property type="evidence" value="ECO:0007669"/>
    <property type="project" value="UniProtKB-EC"/>
</dbReference>
<keyword evidence="8" id="KW-0175">Coiled coil</keyword>
<dbReference type="GO" id="GO:0005524">
    <property type="term" value="F:ATP binding"/>
    <property type="evidence" value="ECO:0007669"/>
    <property type="project" value="UniProtKB-KW"/>
</dbReference>
<dbReference type="RefSeq" id="WP_036050194.1">
    <property type="nucleotide sequence ID" value="NZ_FPAW01000047.1"/>
</dbReference>
<protein>
    <recommendedName>
        <fullName evidence="2">histidine kinase</fullName>
        <ecNumber evidence="2">2.7.13.3</ecNumber>
    </recommendedName>
</protein>
<dbReference type="InterPro" id="IPR036890">
    <property type="entry name" value="HATPase_C_sf"/>
</dbReference>
<comment type="catalytic activity">
    <reaction evidence="1">
        <text>ATP + protein L-histidine = ADP + protein N-phospho-L-histidine.</text>
        <dbReference type="EC" id="2.7.13.3"/>
    </reaction>
</comment>
<dbReference type="InterPro" id="IPR003594">
    <property type="entry name" value="HATPase_dom"/>
</dbReference>
<dbReference type="PANTHER" id="PTHR41523">
    <property type="entry name" value="TWO-COMPONENT SYSTEM SENSOR PROTEIN"/>
    <property type="match status" value="1"/>
</dbReference>
<dbReference type="Pfam" id="PF07568">
    <property type="entry name" value="HisKA_2"/>
    <property type="match status" value="1"/>
</dbReference>
<reference evidence="11 12" key="1">
    <citation type="submission" date="2016-10" db="EMBL/GenBank/DDBJ databases">
        <authorList>
            <person name="de Groot N.N."/>
        </authorList>
    </citation>
    <scope>NUCLEOTIDE SEQUENCE [LARGE SCALE GENOMIC DNA]</scope>
    <source>
        <strain evidence="11 12">CGMCC 1.10959</strain>
    </source>
</reference>
<dbReference type="PANTHER" id="PTHR41523:SF8">
    <property type="entry name" value="ETHYLENE RESPONSE SENSOR PROTEIN"/>
    <property type="match status" value="1"/>
</dbReference>
<keyword evidence="5" id="KW-0547">Nucleotide-binding</keyword>
<evidence type="ECO:0000313" key="12">
    <source>
        <dbReference type="Proteomes" id="UP000182466"/>
    </source>
</evidence>
<evidence type="ECO:0000313" key="11">
    <source>
        <dbReference type="EMBL" id="SFU19600.1"/>
    </source>
</evidence>
<dbReference type="Gene3D" id="3.30.450.20">
    <property type="entry name" value="PAS domain"/>
    <property type="match status" value="1"/>
</dbReference>
<evidence type="ECO:0000256" key="9">
    <source>
        <dbReference type="SAM" id="Phobius"/>
    </source>
</evidence>
<sequence>MTAYKPARRVATLSVSRLTVRLIIVLSLAILPLGLVSTYQSWQMLEESRELSKTGLLDRTHRAAERERALIERSLGVAEALAGTVPALDLDSPECDIPFARLTGISHEISFAAYVDQQGVLKCASNGARDMLTDAEAFEELVVTAGWSLSSGPNIADNGHIVLSLTVPVTAPEAQGFIWVAIPFAAANELLVAPDDRVDLVLFDRDGKILATEDFSENRRDVLPSDRVLAELSMPDGYAFRSQNHLGEVRDFAIVPIANDKVYVLGSWPPVEGPAQVFSWRSLGLFFPAMIWIISVVVAVVGLHRMVIRHINRLRYWMRLYSDSRVGFENARLEDAPEELESVARTFRAMTTRIAEQERQRAEDLEEKTMLLREVHHRVKNNLQVISSIMNMQVRNAQSDEAKRMIRSLQDRVMALASIHRRLYLSHKLSMIRADELLSDIVGNLVVIGTTDGHGVPAKVSTHFDPMQIAPQQCMPLSLIMTEAMTNAVKYCGAAEDQQCWIDIALSDLGQGRVCLSVVNSCAPSDRRDSQSGERGLGISLIETFATQLEGTLEYREERNTYQLHLTFTLIQPQDDDDETEHAAIEDLGAM</sequence>
<dbReference type="InterPro" id="IPR011495">
    <property type="entry name" value="Sig_transdc_His_kin_sub2_dim/P"/>
</dbReference>
<evidence type="ECO:0000256" key="5">
    <source>
        <dbReference type="ARBA" id="ARBA00022741"/>
    </source>
</evidence>
<keyword evidence="12" id="KW-1185">Reference proteome</keyword>
<keyword evidence="9" id="KW-0472">Membrane</keyword>
<dbReference type="CDD" id="cd16936">
    <property type="entry name" value="HATPase_RsbW-like"/>
    <property type="match status" value="1"/>
</dbReference>
<name>A0A1I7E6P7_9RHOB</name>
<gene>
    <name evidence="11" type="ORF">SAMN05216236_1478</name>
</gene>
<dbReference type="EC" id="2.7.13.3" evidence="2"/>
<dbReference type="SUPFAM" id="SSF55874">
    <property type="entry name" value="ATPase domain of HSP90 chaperone/DNA topoisomerase II/histidine kinase"/>
    <property type="match status" value="1"/>
</dbReference>
<evidence type="ECO:0000256" key="4">
    <source>
        <dbReference type="ARBA" id="ARBA00022679"/>
    </source>
</evidence>
<dbReference type="SMART" id="SM00387">
    <property type="entry name" value="HATPase_c"/>
    <property type="match status" value="1"/>
</dbReference>
<dbReference type="OrthoDB" id="9767435at2"/>
<dbReference type="AlphaFoldDB" id="A0A1I7E6P7"/>
<keyword evidence="3" id="KW-0597">Phosphoprotein</keyword>
<organism evidence="11 12">
    <name type="scientific">Sedimentitalea nanhaiensis</name>
    <dbReference type="NCBI Taxonomy" id="999627"/>
    <lineage>
        <taxon>Bacteria</taxon>
        <taxon>Pseudomonadati</taxon>
        <taxon>Pseudomonadota</taxon>
        <taxon>Alphaproteobacteria</taxon>
        <taxon>Rhodobacterales</taxon>
        <taxon>Paracoccaceae</taxon>
        <taxon>Sedimentitalea</taxon>
    </lineage>
</organism>
<keyword evidence="4" id="KW-0808">Transferase</keyword>
<dbReference type="STRING" id="999627.SAMN05216236_1478"/>
<dbReference type="Pfam" id="PF02518">
    <property type="entry name" value="HATPase_c"/>
    <property type="match status" value="1"/>
</dbReference>
<dbReference type="EMBL" id="FPAW01000047">
    <property type="protein sequence ID" value="SFU19600.1"/>
    <property type="molecule type" value="Genomic_DNA"/>
</dbReference>
<evidence type="ECO:0000256" key="2">
    <source>
        <dbReference type="ARBA" id="ARBA00012438"/>
    </source>
</evidence>
<proteinExistence type="predicted"/>
<evidence type="ECO:0000256" key="1">
    <source>
        <dbReference type="ARBA" id="ARBA00000085"/>
    </source>
</evidence>
<dbReference type="eggNOG" id="COG3920">
    <property type="taxonomic scope" value="Bacteria"/>
</dbReference>
<keyword evidence="9" id="KW-0812">Transmembrane</keyword>
<keyword evidence="7" id="KW-0067">ATP-binding</keyword>
<evidence type="ECO:0000256" key="6">
    <source>
        <dbReference type="ARBA" id="ARBA00022777"/>
    </source>
</evidence>
<dbReference type="Gene3D" id="3.30.565.10">
    <property type="entry name" value="Histidine kinase-like ATPase, C-terminal domain"/>
    <property type="match status" value="1"/>
</dbReference>
<keyword evidence="6 11" id="KW-0418">Kinase</keyword>
<feature type="coiled-coil region" evidence="8">
    <location>
        <begin position="348"/>
        <end position="375"/>
    </location>
</feature>
<dbReference type="Proteomes" id="UP000182466">
    <property type="component" value="Unassembled WGS sequence"/>
</dbReference>
<evidence type="ECO:0000256" key="7">
    <source>
        <dbReference type="ARBA" id="ARBA00022840"/>
    </source>
</evidence>
<feature type="domain" description="Histidine kinase/HSP90-like ATPase" evidence="10">
    <location>
        <begin position="472"/>
        <end position="574"/>
    </location>
</feature>
<evidence type="ECO:0000256" key="3">
    <source>
        <dbReference type="ARBA" id="ARBA00022553"/>
    </source>
</evidence>
<accession>A0A1I7E6P7</accession>
<evidence type="ECO:0000259" key="10">
    <source>
        <dbReference type="SMART" id="SM00387"/>
    </source>
</evidence>
<feature type="transmembrane region" description="Helical" evidence="9">
    <location>
        <begin position="285"/>
        <end position="308"/>
    </location>
</feature>
<keyword evidence="9" id="KW-1133">Transmembrane helix</keyword>
<evidence type="ECO:0000256" key="8">
    <source>
        <dbReference type="SAM" id="Coils"/>
    </source>
</evidence>